<evidence type="ECO:0008006" key="3">
    <source>
        <dbReference type="Google" id="ProtNLM"/>
    </source>
</evidence>
<name>A0A919UNR2_9ACTN</name>
<accession>A0A919UNR2</accession>
<dbReference type="SUPFAM" id="SSF46689">
    <property type="entry name" value="Homeodomain-like"/>
    <property type="match status" value="1"/>
</dbReference>
<dbReference type="InterPro" id="IPR009057">
    <property type="entry name" value="Homeodomain-like_sf"/>
</dbReference>
<sequence length="156" mass="17553">MPVPRARQIAVTAAERRRLKKLAHSHTAPYQQVIRIRIVLDAAHGYSNARIALRQRVHLDTVRRWRGRYADQGVDGLKDRPRSGRPPRFTPVQRAEVKALACRLPAETGVSLSRWSSTDLPAEVVGRGITEAMSAPTVRRILAADLLKPWKHCACR</sequence>
<gene>
    <name evidence="1" type="ORF">Aph01nite_29130</name>
</gene>
<dbReference type="Proteomes" id="UP000640052">
    <property type="component" value="Unassembled WGS sequence"/>
</dbReference>
<dbReference type="AlphaFoldDB" id="A0A919UNR2"/>
<dbReference type="EMBL" id="BOOA01000020">
    <property type="protein sequence ID" value="GIH24603.1"/>
    <property type="molecule type" value="Genomic_DNA"/>
</dbReference>
<dbReference type="Pfam" id="PF13565">
    <property type="entry name" value="HTH_32"/>
    <property type="match status" value="1"/>
</dbReference>
<comment type="caution">
    <text evidence="1">The sequence shown here is derived from an EMBL/GenBank/DDBJ whole genome shotgun (WGS) entry which is preliminary data.</text>
</comment>
<proteinExistence type="predicted"/>
<keyword evidence="2" id="KW-1185">Reference proteome</keyword>
<reference evidence="1" key="1">
    <citation type="submission" date="2021-01" db="EMBL/GenBank/DDBJ databases">
        <title>Whole genome shotgun sequence of Acrocarpospora phusangensis NBRC 108782.</title>
        <authorList>
            <person name="Komaki H."/>
            <person name="Tamura T."/>
        </authorList>
    </citation>
    <scope>NUCLEOTIDE SEQUENCE</scope>
    <source>
        <strain evidence="1">NBRC 108782</strain>
    </source>
</reference>
<organism evidence="1 2">
    <name type="scientific">Acrocarpospora phusangensis</name>
    <dbReference type="NCBI Taxonomy" id="1070424"/>
    <lineage>
        <taxon>Bacteria</taxon>
        <taxon>Bacillati</taxon>
        <taxon>Actinomycetota</taxon>
        <taxon>Actinomycetes</taxon>
        <taxon>Streptosporangiales</taxon>
        <taxon>Streptosporangiaceae</taxon>
        <taxon>Acrocarpospora</taxon>
    </lineage>
</organism>
<protein>
    <recommendedName>
        <fullName evidence="3">Winged helix-turn helix domain-containing protein</fullName>
    </recommendedName>
</protein>
<evidence type="ECO:0000313" key="1">
    <source>
        <dbReference type="EMBL" id="GIH24603.1"/>
    </source>
</evidence>
<evidence type="ECO:0000313" key="2">
    <source>
        <dbReference type="Proteomes" id="UP000640052"/>
    </source>
</evidence>